<name>A0AAW9IKI9_CLOPF</name>
<reference evidence="2" key="1">
    <citation type="submission" date="2019-11" db="EMBL/GenBank/DDBJ databases">
        <title>Characterization of Clostridium perfringens isolates from swine manure treated agricultural soils.</title>
        <authorList>
            <person name="Wushke S.T."/>
        </authorList>
    </citation>
    <scope>NUCLEOTIDE SEQUENCE</scope>
    <source>
        <strain evidence="2">V2</strain>
    </source>
</reference>
<accession>A0AAW9IKI9</accession>
<proteinExistence type="predicted"/>
<dbReference type="Gene3D" id="3.40.50.1460">
    <property type="match status" value="1"/>
</dbReference>
<dbReference type="RefSeq" id="WP_322381447.1">
    <property type="nucleotide sequence ID" value="NZ_WNVJ01000002.1"/>
</dbReference>
<dbReference type="InterPro" id="IPR052039">
    <property type="entry name" value="Caspase-related_regulators"/>
</dbReference>
<dbReference type="PANTHER" id="PTHR22576:SF37">
    <property type="entry name" value="MUCOSA-ASSOCIATED LYMPHOID TISSUE LYMPHOMA TRANSLOCATION PROTEIN 1"/>
    <property type="match status" value="1"/>
</dbReference>
<organism evidence="2 3">
    <name type="scientific">Clostridium perfringens</name>
    <dbReference type="NCBI Taxonomy" id="1502"/>
    <lineage>
        <taxon>Bacteria</taxon>
        <taxon>Bacillati</taxon>
        <taxon>Bacillota</taxon>
        <taxon>Clostridia</taxon>
        <taxon>Eubacteriales</taxon>
        <taxon>Clostridiaceae</taxon>
        <taxon>Clostridium</taxon>
    </lineage>
</organism>
<evidence type="ECO:0000259" key="1">
    <source>
        <dbReference type="Pfam" id="PF00656"/>
    </source>
</evidence>
<evidence type="ECO:0000313" key="2">
    <source>
        <dbReference type="EMBL" id="MDZ5008226.1"/>
    </source>
</evidence>
<dbReference type="GO" id="GO:0004197">
    <property type="term" value="F:cysteine-type endopeptidase activity"/>
    <property type="evidence" value="ECO:0007669"/>
    <property type="project" value="InterPro"/>
</dbReference>
<dbReference type="GO" id="GO:0006508">
    <property type="term" value="P:proteolysis"/>
    <property type="evidence" value="ECO:0007669"/>
    <property type="project" value="InterPro"/>
</dbReference>
<dbReference type="Proteomes" id="UP001292368">
    <property type="component" value="Unassembled WGS sequence"/>
</dbReference>
<protein>
    <recommendedName>
        <fullName evidence="1">Peptidase C14 caspase domain-containing protein</fullName>
    </recommendedName>
</protein>
<dbReference type="Pfam" id="PF00656">
    <property type="entry name" value="Peptidase_C14"/>
    <property type="match status" value="1"/>
</dbReference>
<dbReference type="AlphaFoldDB" id="A0AAW9IKI9"/>
<dbReference type="EMBL" id="WNVM01000002">
    <property type="protein sequence ID" value="MDZ5008226.1"/>
    <property type="molecule type" value="Genomic_DNA"/>
</dbReference>
<dbReference type="InterPro" id="IPR011600">
    <property type="entry name" value="Pept_C14_caspase"/>
</dbReference>
<dbReference type="PANTHER" id="PTHR22576">
    <property type="entry name" value="MUCOSA ASSOCIATED LYMPHOID TISSUE LYMPHOMA TRANSLOCATION PROTEIN 1/PARACASPASE"/>
    <property type="match status" value="1"/>
</dbReference>
<gene>
    <name evidence="2" type="ORF">GNF77_04735</name>
</gene>
<sequence>MNKKQQEILNNKIGKNVLISIGINHYSDRGEFQNLKKCINDATEIYNIFGKTKPLNFDEEKSILMISDEGRASTSKNEIVENIKDVCKKVEENERIIFFFSGHGHELNNNNYLVPSNIENITKEELICINDIVSILEESKAKVKIILLDSCCSGVVNKDSKGLSGASFVYMKDYIDSTRATVIISACGKSEYATEESPNKNLSLFTTYLAEALEGKFEALDNGYLTINSLYEYILNQMTKISREYAQINQSPNLNVRANSNAVIGLYNYNLFKEDNDFDNYYKIILNERKIQLEDNPYEQIEKKGKILMAYNLWRETQSLLNELILNIFDHGNAKECNLQFSNNKIILSDNGDKFDPTKELLEPNDKLSKRGYGRDVFYNYLDKNTKDVDIFYNYEEEFNKIIISFKNTKAFDIEGLCKIEVKDNWLRRYTKEDIILPKGICKKYYYVIDMLSPCMSIASSAINTILSVIPEESKLVVIDKNNEYINLSSQNYEPNPRIIYRDK</sequence>
<feature type="domain" description="Peptidase C14 caspase" evidence="1">
    <location>
        <begin position="21"/>
        <end position="248"/>
    </location>
</feature>
<evidence type="ECO:0000313" key="3">
    <source>
        <dbReference type="Proteomes" id="UP001292368"/>
    </source>
</evidence>
<comment type="caution">
    <text evidence="2">The sequence shown here is derived from an EMBL/GenBank/DDBJ whole genome shotgun (WGS) entry which is preliminary data.</text>
</comment>